<dbReference type="AlphaFoldDB" id="A0A7W7R5V6"/>
<sequence>MLRTAKETRALRKGDAKGAAARLGWLDGLRGIAALLVAAHHFGLLNWWSWGKSFGEHFDLGIYAVMLFFLVSGYIVPASLERRGDVRGFWVGRIFRIYPLVIIVITLALVLLPKGYSAVPTEVTDRPFWAYLANLTLLHEMTNIASALGPMWTLCYEMVFYFFVSALFVKGLHRQSAPISLFFAGAALLLGAWVKPAMLTPHVAWIYPETTHNIILATVVVMVTGLVLILLGRPEVIRIGAMVLGALGTVLLFFNARACFYESMMILATMFAGTVIFRAEKRQIDRTLAVITCAFVLLAGFLVGYMYNRGEALQRDWTSTWQGFALPYVAAWATFGLGMLLRERRWPRVMTWLGSISYSVYVVHVPILWATWWFKDKVVHFPSTGFQRWSLPLVFFAAVLVASQLTYKLIEMPGQKLGKKVAKALERRAAEREQPSS</sequence>
<dbReference type="GO" id="GO:0016020">
    <property type="term" value="C:membrane"/>
    <property type="evidence" value="ECO:0007669"/>
    <property type="project" value="TreeGrafter"/>
</dbReference>
<dbReference type="PANTHER" id="PTHR23028:SF131">
    <property type="entry name" value="BLR2367 PROTEIN"/>
    <property type="match status" value="1"/>
</dbReference>
<feature type="transmembrane region" description="Helical" evidence="1">
    <location>
        <begin position="389"/>
        <end position="410"/>
    </location>
</feature>
<proteinExistence type="predicted"/>
<evidence type="ECO:0000313" key="3">
    <source>
        <dbReference type="EMBL" id="MBB4925865.1"/>
    </source>
</evidence>
<feature type="transmembrane region" description="Helical" evidence="1">
    <location>
        <begin position="176"/>
        <end position="194"/>
    </location>
</feature>
<dbReference type="PANTHER" id="PTHR23028">
    <property type="entry name" value="ACETYLTRANSFERASE"/>
    <property type="match status" value="1"/>
</dbReference>
<comment type="caution">
    <text evidence="3">The sequence shown here is derived from an EMBL/GenBank/DDBJ whole genome shotgun (WGS) entry which is preliminary data.</text>
</comment>
<dbReference type="Pfam" id="PF01757">
    <property type="entry name" value="Acyl_transf_3"/>
    <property type="match status" value="1"/>
</dbReference>
<dbReference type="InterPro" id="IPR002656">
    <property type="entry name" value="Acyl_transf_3_dom"/>
</dbReference>
<feature type="transmembrane region" description="Helical" evidence="1">
    <location>
        <begin position="289"/>
        <end position="307"/>
    </location>
</feature>
<dbReference type="GO" id="GO:0016747">
    <property type="term" value="F:acyltransferase activity, transferring groups other than amino-acyl groups"/>
    <property type="evidence" value="ECO:0007669"/>
    <property type="project" value="InterPro"/>
</dbReference>
<keyword evidence="1" id="KW-1133">Transmembrane helix</keyword>
<reference evidence="3 4" key="1">
    <citation type="submission" date="2020-08" db="EMBL/GenBank/DDBJ databases">
        <title>Sequencing the genomes of 1000 actinobacteria strains.</title>
        <authorList>
            <person name="Klenk H.-P."/>
        </authorList>
    </citation>
    <scope>NUCLEOTIDE SEQUENCE [LARGE SCALE GENOMIC DNA]</scope>
    <source>
        <strain evidence="3 4">DSM 41654</strain>
    </source>
</reference>
<protein>
    <submittedName>
        <fullName evidence="3">Peptidoglycan/LPS O-acetylase OafA/YrhL</fullName>
    </submittedName>
</protein>
<feature type="domain" description="Acyltransferase 3" evidence="2">
    <location>
        <begin position="24"/>
        <end position="403"/>
    </location>
</feature>
<keyword evidence="4" id="KW-1185">Reference proteome</keyword>
<dbReference type="Proteomes" id="UP000540506">
    <property type="component" value="Unassembled WGS sequence"/>
</dbReference>
<organism evidence="3 4">
    <name type="scientific">Kitasatospora kifunensis</name>
    <name type="common">Streptomyces kifunensis</name>
    <dbReference type="NCBI Taxonomy" id="58351"/>
    <lineage>
        <taxon>Bacteria</taxon>
        <taxon>Bacillati</taxon>
        <taxon>Actinomycetota</taxon>
        <taxon>Actinomycetes</taxon>
        <taxon>Kitasatosporales</taxon>
        <taxon>Streptomycetaceae</taxon>
        <taxon>Kitasatospora</taxon>
    </lineage>
</organism>
<gene>
    <name evidence="3" type="ORF">FHR34_004858</name>
</gene>
<accession>A0A7W7R5V6</accession>
<feature type="transmembrane region" description="Helical" evidence="1">
    <location>
        <begin position="319"/>
        <end position="340"/>
    </location>
</feature>
<dbReference type="RefSeq" id="WP_184938400.1">
    <property type="nucleotide sequence ID" value="NZ_JACHJV010000001.1"/>
</dbReference>
<evidence type="ECO:0000313" key="4">
    <source>
        <dbReference type="Proteomes" id="UP000540506"/>
    </source>
</evidence>
<name>A0A7W7R5V6_KITKI</name>
<dbReference type="EMBL" id="JACHJV010000001">
    <property type="protein sequence ID" value="MBB4925865.1"/>
    <property type="molecule type" value="Genomic_DNA"/>
</dbReference>
<evidence type="ECO:0000256" key="1">
    <source>
        <dbReference type="SAM" id="Phobius"/>
    </source>
</evidence>
<feature type="transmembrane region" description="Helical" evidence="1">
    <location>
        <begin position="60"/>
        <end position="76"/>
    </location>
</feature>
<feature type="transmembrane region" description="Helical" evidence="1">
    <location>
        <begin position="31"/>
        <end position="48"/>
    </location>
</feature>
<feature type="transmembrane region" description="Helical" evidence="1">
    <location>
        <begin position="97"/>
        <end position="116"/>
    </location>
</feature>
<dbReference type="InterPro" id="IPR050879">
    <property type="entry name" value="Acyltransferase_3"/>
</dbReference>
<feature type="transmembrane region" description="Helical" evidence="1">
    <location>
        <begin position="352"/>
        <end position="374"/>
    </location>
</feature>
<keyword evidence="1" id="KW-0472">Membrane</keyword>
<feature type="transmembrane region" description="Helical" evidence="1">
    <location>
        <begin position="214"/>
        <end position="231"/>
    </location>
</feature>
<dbReference type="GO" id="GO:0000271">
    <property type="term" value="P:polysaccharide biosynthetic process"/>
    <property type="evidence" value="ECO:0007669"/>
    <property type="project" value="TreeGrafter"/>
</dbReference>
<feature type="transmembrane region" description="Helical" evidence="1">
    <location>
        <begin position="260"/>
        <end position="277"/>
    </location>
</feature>
<keyword evidence="1" id="KW-0812">Transmembrane</keyword>
<feature type="transmembrane region" description="Helical" evidence="1">
    <location>
        <begin position="236"/>
        <end position="254"/>
    </location>
</feature>
<evidence type="ECO:0000259" key="2">
    <source>
        <dbReference type="Pfam" id="PF01757"/>
    </source>
</evidence>
<feature type="transmembrane region" description="Helical" evidence="1">
    <location>
        <begin position="151"/>
        <end position="169"/>
    </location>
</feature>